<keyword evidence="11" id="KW-1185">Reference proteome</keyword>
<dbReference type="InterPro" id="IPR021127">
    <property type="entry name" value="CRISPR_associated_Cas2"/>
</dbReference>
<evidence type="ECO:0000313" key="10">
    <source>
        <dbReference type="EMBL" id="ONN28089.1"/>
    </source>
</evidence>
<evidence type="ECO:0000256" key="6">
    <source>
        <dbReference type="ARBA" id="ARBA00022801"/>
    </source>
</evidence>
<dbReference type="Pfam" id="PF09827">
    <property type="entry name" value="CRISPR_Cas2"/>
    <property type="match status" value="1"/>
</dbReference>
<organism evidence="10 11">
    <name type="scientific">Thermosipho affectus</name>
    <dbReference type="NCBI Taxonomy" id="660294"/>
    <lineage>
        <taxon>Bacteria</taxon>
        <taxon>Thermotogati</taxon>
        <taxon>Thermotogota</taxon>
        <taxon>Thermotogae</taxon>
        <taxon>Thermotogales</taxon>
        <taxon>Fervidobacteriaceae</taxon>
        <taxon>Thermosipho</taxon>
    </lineage>
</organism>
<accession>A0ABX3ILN6</accession>
<evidence type="ECO:0000256" key="2">
    <source>
        <dbReference type="ARBA" id="ARBA00009959"/>
    </source>
</evidence>
<comment type="caution">
    <text evidence="10">The sequence shown here is derived from an EMBL/GenBank/DDBJ whole genome shotgun (WGS) entry which is preliminary data.</text>
</comment>
<dbReference type="NCBIfam" id="TIGR01573">
    <property type="entry name" value="cas2"/>
    <property type="match status" value="1"/>
</dbReference>
<gene>
    <name evidence="9" type="primary">cas2</name>
    <name evidence="10" type="ORF">XJ44_00615</name>
</gene>
<proteinExistence type="inferred from homology"/>
<sequence length="89" mass="10564">MRYILLAYDVNEKRVSRVHKIVKEYLVWQQNSTFEGKITQSNLKQLIGRLKRVIDERKDSVVIYYFNSSAVFNKEVDGKVKWIVSNNLL</sequence>
<dbReference type="Proteomes" id="UP000242616">
    <property type="component" value="Unassembled WGS sequence"/>
</dbReference>
<dbReference type="EC" id="3.1.-.-" evidence="9"/>
<comment type="subunit">
    <text evidence="9">Homodimer, forms a heterotetramer with a Cas1 homodimer.</text>
</comment>
<evidence type="ECO:0000256" key="9">
    <source>
        <dbReference type="HAMAP-Rule" id="MF_01471"/>
    </source>
</evidence>
<evidence type="ECO:0000256" key="4">
    <source>
        <dbReference type="ARBA" id="ARBA00022723"/>
    </source>
</evidence>
<keyword evidence="7 9" id="KW-0460">Magnesium</keyword>
<dbReference type="PANTHER" id="PTHR34405">
    <property type="entry name" value="CRISPR-ASSOCIATED ENDORIBONUCLEASE CAS2"/>
    <property type="match status" value="1"/>
</dbReference>
<keyword evidence="4 9" id="KW-0479">Metal-binding</keyword>
<evidence type="ECO:0000256" key="3">
    <source>
        <dbReference type="ARBA" id="ARBA00022722"/>
    </source>
</evidence>
<dbReference type="EMBL" id="LBFC01000002">
    <property type="protein sequence ID" value="ONN28089.1"/>
    <property type="molecule type" value="Genomic_DNA"/>
</dbReference>
<evidence type="ECO:0000256" key="1">
    <source>
        <dbReference type="ARBA" id="ARBA00001946"/>
    </source>
</evidence>
<feature type="binding site" evidence="9">
    <location>
        <position position="9"/>
    </location>
    <ligand>
        <name>Mg(2+)</name>
        <dbReference type="ChEBI" id="CHEBI:18420"/>
        <note>catalytic</note>
    </ligand>
</feature>
<dbReference type="SUPFAM" id="SSF143430">
    <property type="entry name" value="TTP0101/SSO1404-like"/>
    <property type="match status" value="1"/>
</dbReference>
<dbReference type="CDD" id="cd09725">
    <property type="entry name" value="Cas2_I_II_III"/>
    <property type="match status" value="1"/>
</dbReference>
<comment type="cofactor">
    <cofactor evidence="1 9">
        <name>Mg(2+)</name>
        <dbReference type="ChEBI" id="CHEBI:18420"/>
    </cofactor>
</comment>
<protein>
    <recommendedName>
        <fullName evidence="9">CRISPR-associated endoribonuclease Cas2</fullName>
        <ecNumber evidence="9">3.1.-.-</ecNumber>
    </recommendedName>
</protein>
<keyword evidence="3 9" id="KW-0540">Nuclease</keyword>
<evidence type="ECO:0000313" key="11">
    <source>
        <dbReference type="Proteomes" id="UP000242616"/>
    </source>
</evidence>
<comment type="similarity">
    <text evidence="2 9">Belongs to the CRISPR-associated endoribonuclease Cas2 protein family.</text>
</comment>
<reference evidence="10 11" key="1">
    <citation type="submission" date="2015-06" db="EMBL/GenBank/DDBJ databases">
        <title>Genome sequencing of Thermotogales isolates from hydrothermal vents.</title>
        <authorList>
            <person name="Haverkamp T.H."/>
            <person name="Kublanov I.V."/>
            <person name="Nesbo C.L."/>
        </authorList>
    </citation>
    <scope>NUCLEOTIDE SEQUENCE [LARGE SCALE GENOMIC DNA]</scope>
    <source>
        <strain evidence="11">ik275mar</strain>
    </source>
</reference>
<comment type="function">
    <text evidence="9">CRISPR (clustered regularly interspaced short palindromic repeat), is an adaptive immune system that provides protection against mobile genetic elements (viruses, transposable elements and conjugative plasmids). CRISPR clusters contain sequences complementary to antecedent mobile elements and target invading nucleic acids. CRISPR clusters are transcribed and processed into CRISPR RNA (crRNA). Functions as a ssRNA-specific endoribonuclease. Involved in the integration of spacer DNA into the CRISPR cassette.</text>
</comment>
<dbReference type="HAMAP" id="MF_01471">
    <property type="entry name" value="Cas2"/>
    <property type="match status" value="1"/>
</dbReference>
<evidence type="ECO:0000256" key="7">
    <source>
        <dbReference type="ARBA" id="ARBA00022842"/>
    </source>
</evidence>
<dbReference type="InterPro" id="IPR019199">
    <property type="entry name" value="Virulence_VapD/CRISPR_Cas2"/>
</dbReference>
<keyword evidence="6 9" id="KW-0378">Hydrolase</keyword>
<keyword evidence="5 9" id="KW-0255">Endonuclease</keyword>
<name>A0ABX3ILN6_9BACT</name>
<evidence type="ECO:0000256" key="8">
    <source>
        <dbReference type="ARBA" id="ARBA00023118"/>
    </source>
</evidence>
<keyword evidence="8 9" id="KW-0051">Antiviral defense</keyword>
<evidence type="ECO:0000256" key="5">
    <source>
        <dbReference type="ARBA" id="ARBA00022759"/>
    </source>
</evidence>
<dbReference type="Gene3D" id="3.30.70.240">
    <property type="match status" value="1"/>
</dbReference>